<feature type="region of interest" description="Disordered" evidence="2">
    <location>
        <begin position="162"/>
        <end position="246"/>
    </location>
</feature>
<reference evidence="4" key="1">
    <citation type="submission" date="2020-11" db="EMBL/GenBank/DDBJ databases">
        <authorList>
            <person name="Tran Van P."/>
        </authorList>
    </citation>
    <scope>NUCLEOTIDE SEQUENCE</scope>
</reference>
<feature type="compositionally biased region" description="Polar residues" evidence="2">
    <location>
        <begin position="739"/>
        <end position="748"/>
    </location>
</feature>
<feature type="compositionally biased region" description="Basic and acidic residues" evidence="2">
    <location>
        <begin position="797"/>
        <end position="813"/>
    </location>
</feature>
<dbReference type="GO" id="GO:0003676">
    <property type="term" value="F:nucleic acid binding"/>
    <property type="evidence" value="ECO:0007669"/>
    <property type="project" value="InterPro"/>
</dbReference>
<feature type="compositionally biased region" description="Basic and acidic residues" evidence="2">
    <location>
        <begin position="175"/>
        <end position="204"/>
    </location>
</feature>
<dbReference type="EMBL" id="OC002673">
    <property type="protein sequence ID" value="CAD7262185.1"/>
    <property type="molecule type" value="Genomic_DNA"/>
</dbReference>
<evidence type="ECO:0000259" key="3">
    <source>
        <dbReference type="Pfam" id="PF03184"/>
    </source>
</evidence>
<proteinExistence type="predicted"/>
<organism evidence="4">
    <name type="scientific">Timema shepardi</name>
    <name type="common">Walking stick</name>
    <dbReference type="NCBI Taxonomy" id="629360"/>
    <lineage>
        <taxon>Eukaryota</taxon>
        <taxon>Metazoa</taxon>
        <taxon>Ecdysozoa</taxon>
        <taxon>Arthropoda</taxon>
        <taxon>Hexapoda</taxon>
        <taxon>Insecta</taxon>
        <taxon>Pterygota</taxon>
        <taxon>Neoptera</taxon>
        <taxon>Polyneoptera</taxon>
        <taxon>Phasmatodea</taxon>
        <taxon>Timematodea</taxon>
        <taxon>Timematoidea</taxon>
        <taxon>Timematidae</taxon>
        <taxon>Timema</taxon>
    </lineage>
</organism>
<feature type="coiled-coil region" evidence="1">
    <location>
        <begin position="111"/>
        <end position="156"/>
    </location>
</feature>
<feature type="compositionally biased region" description="Low complexity" evidence="2">
    <location>
        <begin position="619"/>
        <end position="630"/>
    </location>
</feature>
<evidence type="ECO:0000256" key="2">
    <source>
        <dbReference type="SAM" id="MobiDB-lite"/>
    </source>
</evidence>
<protein>
    <recommendedName>
        <fullName evidence="3">DDE-1 domain-containing protein</fullName>
    </recommendedName>
</protein>
<dbReference type="Pfam" id="PF03184">
    <property type="entry name" value="DDE_1"/>
    <property type="match status" value="1"/>
</dbReference>
<feature type="region of interest" description="Disordered" evidence="2">
    <location>
        <begin position="658"/>
        <end position="688"/>
    </location>
</feature>
<evidence type="ECO:0000313" key="4">
    <source>
        <dbReference type="EMBL" id="CAD7262185.1"/>
    </source>
</evidence>
<feature type="region of interest" description="Disordered" evidence="2">
    <location>
        <begin position="702"/>
        <end position="848"/>
    </location>
</feature>
<evidence type="ECO:0000256" key="1">
    <source>
        <dbReference type="SAM" id="Coils"/>
    </source>
</evidence>
<feature type="region of interest" description="Disordered" evidence="2">
    <location>
        <begin position="619"/>
        <end position="640"/>
    </location>
</feature>
<accession>A0A7R9G0V2</accession>
<feature type="compositionally biased region" description="Low complexity" evidence="2">
    <location>
        <begin position="219"/>
        <end position="229"/>
    </location>
</feature>
<feature type="compositionally biased region" description="Low complexity" evidence="2">
    <location>
        <begin position="780"/>
        <end position="791"/>
    </location>
</feature>
<gene>
    <name evidence="4" type="ORF">TSIB3V08_LOCUS6302</name>
</gene>
<keyword evidence="1" id="KW-0175">Coiled coil</keyword>
<feature type="compositionally biased region" description="Basic and acidic residues" evidence="2">
    <location>
        <begin position="750"/>
        <end position="773"/>
    </location>
</feature>
<dbReference type="InterPro" id="IPR004875">
    <property type="entry name" value="DDE_SF_endonuclease_dom"/>
</dbReference>
<sequence length="1328" mass="145834">MVHPTKIRTSISPSSAVELNPTRALANYATEAGEMEKPLVIDKAAQPRWFRNMDVQKLPVEWRSNKKKWMTSQIMEEYLKAFNATMKKKNRHIQEKYKKLSRIALSLKKRVKDGAEQNQTLKEENERLKENISSLYKTAMKEIQRKDRTIAELRAEKDNFAFRRHKRTSNSNKVVQHDSKNNRITDIEKHDRRNASDISNKNRNDTSLPQDPYTHESSPETSLEPLSTEDIPDPNIDTLSVKPPPNPYNTHTNMPLTLYSQRLLNRVLTSSKNDIRTKIKNESTSSPLSVNSHEPTQIAANPVKQEHSSSMLAGKESFTKVNATRPFVSDSPEAVVGSKQTNVISCETAESVTKSIKIENSGLTATNSSITITTTPRQFISDSSEVVTKWANVDSRASSPIVTKPDNQSSLLSTSAVENSVARKQDPQSFDSDLFSLTQPESNDINECEDTSNCNSIRYSSFPSIQHANKTKLAADDADIERVSALSQLSEPKFEDRATGDNCAITTNKSVLISSATTRRETIENQSLHPVISDIKSEPMTPHTDKVSPSSSSSENFGFKRKGRVKIINVITPSKGEIKNVAEASTEKNAAVFVSKRSIDNINQDNDTPFNKQFKISDAVSSSNKSLSSSGTGEVHDDFRQEKENLFSGISYASAEREDKTTEWYSESKRGNHVSRHNDDKSHIKDDKLSLEPAQITYKRYSDQDVLRRNSNGGFDQFKSSPKLHTKERRPPETDKNSSLKYRHSSSAVKCEDENLSNKEKSYGYDRQSSSRDSRRKYSRSSSSREMSGHSSPRRSGNREKVRIKYYDREGTYRSRSRSSSDNSKKQIHTTHSDSELRNRARAKRTVQDKNLESREVVSDRFIVEGKLGNEFKHLDAQLSTSFGSREKRSAEECVTNDSLCDVKVDTTQCLLSSASRTPNQSVNHVTLVGRRSRPLYLSSALAQAAPTTLPTSCTAPQSMFSKLSVMTPPQYTAPALAIDSREGHCLSRFPAPMGSPCFPHWTRPGSSGRYITRLFLELFSVVTHHWEPPLRKSINKLSLFWKEHFHCHSPSFRNYPLPPTATHVAGTVPLPPTATHIAETLSTPPTVTHVAGTIPLPPTATHIAKTLSTPPTVTHVAGTVPLPPTATHIAKTLSTPPTATHVAETLSIPPTVTHVAGSVHLPPTATHVAGTVPLPPTATHVAETLSIPPTATHVAGSVPLPPTATHVAETLSIPPTTTHVAGSVPLPPTATHVAETLSIPPTVTHVAGSVHLPPTATHVAGTVPLPPTATHVAGTVPLPPTATHIAETLSTPPTVTHVAGSVPLPPTATHVAGSVPLPPTATHVAGT</sequence>
<feature type="domain" description="DDE-1" evidence="3">
    <location>
        <begin position="34"/>
        <end position="91"/>
    </location>
</feature>
<feature type="region of interest" description="Disordered" evidence="2">
    <location>
        <begin position="535"/>
        <end position="557"/>
    </location>
</feature>
<feature type="compositionally biased region" description="Polar residues" evidence="2">
    <location>
        <begin position="709"/>
        <end position="720"/>
    </location>
</feature>
<feature type="compositionally biased region" description="Basic and acidic residues" evidence="2">
    <location>
        <begin position="729"/>
        <end position="738"/>
    </location>
</feature>
<name>A0A7R9G0V2_TIMSH</name>